<comment type="caution">
    <text evidence="2">The sequence shown here is derived from an EMBL/GenBank/DDBJ whole genome shotgun (WGS) entry which is preliminary data.</text>
</comment>
<evidence type="ECO:0000313" key="3">
    <source>
        <dbReference type="Proteomes" id="UP001244207"/>
    </source>
</evidence>
<feature type="compositionally biased region" description="Polar residues" evidence="1">
    <location>
        <begin position="45"/>
        <end position="56"/>
    </location>
</feature>
<evidence type="ECO:0000313" key="2">
    <source>
        <dbReference type="EMBL" id="KAK1727410.1"/>
    </source>
</evidence>
<dbReference type="RefSeq" id="XP_060367465.1">
    <property type="nucleotide sequence ID" value="XM_060507725.1"/>
</dbReference>
<sequence length="56" mass="6152">METSLNLTFPVLTQASLWGMGSMTLRETATFDEPLRNHPAPIRPLTSQPASSRPTP</sequence>
<dbReference type="GeneID" id="85391624"/>
<gene>
    <name evidence="2" type="ORF">BDZ83DRAFT_612690</name>
</gene>
<dbReference type="AlphaFoldDB" id="A0AAD8XJS5"/>
<accession>A0AAD8XJS5</accession>
<reference evidence="2" key="1">
    <citation type="submission" date="2021-12" db="EMBL/GenBank/DDBJ databases">
        <title>Comparative genomics, transcriptomics and evolutionary studies reveal genomic signatures of adaptation to plant cell wall in hemibiotrophic fungi.</title>
        <authorList>
            <consortium name="DOE Joint Genome Institute"/>
            <person name="Baroncelli R."/>
            <person name="Diaz J.F."/>
            <person name="Benocci T."/>
            <person name="Peng M."/>
            <person name="Battaglia E."/>
            <person name="Haridas S."/>
            <person name="Andreopoulos W."/>
            <person name="Labutti K."/>
            <person name="Pangilinan J."/>
            <person name="Floch G.L."/>
            <person name="Makela M.R."/>
            <person name="Henrissat B."/>
            <person name="Grigoriev I.V."/>
            <person name="Crouch J.A."/>
            <person name="De Vries R.P."/>
            <person name="Sukno S.A."/>
            <person name="Thon M.R."/>
        </authorList>
    </citation>
    <scope>NUCLEOTIDE SEQUENCE</scope>
    <source>
        <strain evidence="2">CBS 112980</strain>
    </source>
</reference>
<keyword evidence="3" id="KW-1185">Reference proteome</keyword>
<proteinExistence type="predicted"/>
<dbReference type="Proteomes" id="UP001244207">
    <property type="component" value="Unassembled WGS sequence"/>
</dbReference>
<protein>
    <submittedName>
        <fullName evidence="2">Uncharacterized protein</fullName>
    </submittedName>
</protein>
<feature type="region of interest" description="Disordered" evidence="1">
    <location>
        <begin position="29"/>
        <end position="56"/>
    </location>
</feature>
<name>A0AAD8XJS5_GLOAC</name>
<dbReference type="EMBL" id="JAHMHS010000024">
    <property type="protein sequence ID" value="KAK1727410.1"/>
    <property type="molecule type" value="Genomic_DNA"/>
</dbReference>
<organism evidence="2 3">
    <name type="scientific">Glomerella acutata</name>
    <name type="common">Colletotrichum acutatum</name>
    <dbReference type="NCBI Taxonomy" id="27357"/>
    <lineage>
        <taxon>Eukaryota</taxon>
        <taxon>Fungi</taxon>
        <taxon>Dikarya</taxon>
        <taxon>Ascomycota</taxon>
        <taxon>Pezizomycotina</taxon>
        <taxon>Sordariomycetes</taxon>
        <taxon>Hypocreomycetidae</taxon>
        <taxon>Glomerellales</taxon>
        <taxon>Glomerellaceae</taxon>
        <taxon>Colletotrichum</taxon>
        <taxon>Colletotrichum acutatum species complex</taxon>
    </lineage>
</organism>
<evidence type="ECO:0000256" key="1">
    <source>
        <dbReference type="SAM" id="MobiDB-lite"/>
    </source>
</evidence>